<sequence length="318" mass="35225">MECRHGGMFFTSHGPWVMGSQTGGLGVWYGCAHCATCTPHLLVSCESYAAATILAGLQLAHIQLLSLLEVQRDCMMPVLPLRDYPGNADATGAISTDGSKFRDGSGGGIIAFMYNMPCELTAIRDALRWLRSTVGRFQVFPGTLIKSLGHRHSVEKYALARDIIVLYQGINVSIRWCPGHEGVEGNELADQLANAKEKKEELTRQWWCLIRPSLGATVREFFWSFGRLVMLAASWQLATACADSLHETRPRPAPGPQCPGGALTVRRCTISGIVRFWIEHVKRQTFMFLSICTSSHWRDYGTRIPNLDMVPTAAIVLR</sequence>
<comment type="caution">
    <text evidence="1">The sequence shown here is derived from an EMBL/GenBank/DDBJ whole genome shotgun (WGS) entry which is preliminary data.</text>
</comment>
<proteinExistence type="predicted"/>
<accession>A0A7J6LEC2</accession>
<dbReference type="Proteomes" id="UP000591131">
    <property type="component" value="Unassembled WGS sequence"/>
</dbReference>
<dbReference type="EMBL" id="JAAPAO010000536">
    <property type="protein sequence ID" value="KAF4657543.1"/>
    <property type="molecule type" value="Genomic_DNA"/>
</dbReference>
<dbReference type="CDD" id="cd09276">
    <property type="entry name" value="Rnase_HI_RT_non_LTR"/>
    <property type="match status" value="1"/>
</dbReference>
<protein>
    <recommendedName>
        <fullName evidence="3">RNase H type-1 domain-containing protein</fullName>
    </recommendedName>
</protein>
<gene>
    <name evidence="1" type="ORF">FOL47_008397</name>
</gene>
<name>A0A7J6LEC2_PERCH</name>
<evidence type="ECO:0000313" key="2">
    <source>
        <dbReference type="Proteomes" id="UP000591131"/>
    </source>
</evidence>
<organism evidence="1 2">
    <name type="scientific">Perkinsus chesapeaki</name>
    <name type="common">Clam parasite</name>
    <name type="synonym">Perkinsus andrewsi</name>
    <dbReference type="NCBI Taxonomy" id="330153"/>
    <lineage>
        <taxon>Eukaryota</taxon>
        <taxon>Sar</taxon>
        <taxon>Alveolata</taxon>
        <taxon>Perkinsozoa</taxon>
        <taxon>Perkinsea</taxon>
        <taxon>Perkinsida</taxon>
        <taxon>Perkinsidae</taxon>
        <taxon>Perkinsus</taxon>
    </lineage>
</organism>
<dbReference type="InterPro" id="IPR012337">
    <property type="entry name" value="RNaseH-like_sf"/>
</dbReference>
<keyword evidence="2" id="KW-1185">Reference proteome</keyword>
<dbReference type="PROSITE" id="PS51257">
    <property type="entry name" value="PROKAR_LIPOPROTEIN"/>
    <property type="match status" value="1"/>
</dbReference>
<dbReference type="GO" id="GO:0003676">
    <property type="term" value="F:nucleic acid binding"/>
    <property type="evidence" value="ECO:0007669"/>
    <property type="project" value="InterPro"/>
</dbReference>
<dbReference type="SUPFAM" id="SSF53098">
    <property type="entry name" value="Ribonuclease H-like"/>
    <property type="match status" value="1"/>
</dbReference>
<dbReference type="Gene3D" id="3.30.420.10">
    <property type="entry name" value="Ribonuclease H-like superfamily/Ribonuclease H"/>
    <property type="match status" value="1"/>
</dbReference>
<dbReference type="AlphaFoldDB" id="A0A7J6LEC2"/>
<reference evidence="1 2" key="1">
    <citation type="submission" date="2020-04" db="EMBL/GenBank/DDBJ databases">
        <title>Perkinsus chesapeaki whole genome sequence.</title>
        <authorList>
            <person name="Bogema D.R."/>
        </authorList>
    </citation>
    <scope>NUCLEOTIDE SEQUENCE [LARGE SCALE GENOMIC DNA]</scope>
    <source>
        <strain evidence="1">ATCC PRA-425</strain>
    </source>
</reference>
<dbReference type="OrthoDB" id="5419617at2759"/>
<evidence type="ECO:0000313" key="1">
    <source>
        <dbReference type="EMBL" id="KAF4657543.1"/>
    </source>
</evidence>
<evidence type="ECO:0008006" key="3">
    <source>
        <dbReference type="Google" id="ProtNLM"/>
    </source>
</evidence>
<dbReference type="InterPro" id="IPR036397">
    <property type="entry name" value="RNaseH_sf"/>
</dbReference>